<evidence type="ECO:0000259" key="2">
    <source>
        <dbReference type="Pfam" id="PF00326"/>
    </source>
</evidence>
<dbReference type="EMBL" id="BARV01006345">
    <property type="protein sequence ID" value="GAI11557.1"/>
    <property type="molecule type" value="Genomic_DNA"/>
</dbReference>
<keyword evidence="1" id="KW-0378">Hydrolase</keyword>
<dbReference type="AlphaFoldDB" id="X1KWV9"/>
<dbReference type="PANTHER" id="PTHR42776:SF27">
    <property type="entry name" value="DIPEPTIDYL PEPTIDASE FAMILY MEMBER 6"/>
    <property type="match status" value="1"/>
</dbReference>
<proteinExistence type="predicted"/>
<dbReference type="GO" id="GO:0006508">
    <property type="term" value="P:proteolysis"/>
    <property type="evidence" value="ECO:0007669"/>
    <property type="project" value="InterPro"/>
</dbReference>
<comment type="caution">
    <text evidence="3">The sequence shown here is derived from an EMBL/GenBank/DDBJ whole genome shotgun (WGS) entry which is preliminary data.</text>
</comment>
<feature type="domain" description="Peptidase S9 prolyl oligopeptidase catalytic" evidence="2">
    <location>
        <begin position="354"/>
        <end position="460"/>
    </location>
</feature>
<accession>X1KWV9</accession>
<organism evidence="3">
    <name type="scientific">marine sediment metagenome</name>
    <dbReference type="NCBI Taxonomy" id="412755"/>
    <lineage>
        <taxon>unclassified sequences</taxon>
        <taxon>metagenomes</taxon>
        <taxon>ecological metagenomes</taxon>
    </lineage>
</organism>
<dbReference type="Pfam" id="PF00326">
    <property type="entry name" value="Peptidase_S9"/>
    <property type="match status" value="1"/>
</dbReference>
<feature type="non-terminal residue" evidence="3">
    <location>
        <position position="473"/>
    </location>
</feature>
<evidence type="ECO:0000256" key="1">
    <source>
        <dbReference type="ARBA" id="ARBA00022801"/>
    </source>
</evidence>
<dbReference type="SUPFAM" id="SSF53474">
    <property type="entry name" value="alpha/beta-Hydrolases"/>
    <property type="match status" value="1"/>
</dbReference>
<gene>
    <name evidence="3" type="ORF">S06H3_12995</name>
</gene>
<dbReference type="InterPro" id="IPR029058">
    <property type="entry name" value="AB_hydrolase_fold"/>
</dbReference>
<feature type="non-terminal residue" evidence="3">
    <location>
        <position position="1"/>
    </location>
</feature>
<dbReference type="GO" id="GO:0004252">
    <property type="term" value="F:serine-type endopeptidase activity"/>
    <property type="evidence" value="ECO:0007669"/>
    <property type="project" value="TreeGrafter"/>
</dbReference>
<dbReference type="InterPro" id="IPR001375">
    <property type="entry name" value="Peptidase_S9_cat"/>
</dbReference>
<sequence length="473" mass="53934">TIGKEDNKAVTQEKKRGIRQYFWAEDNVHIIYLQDSNGDENWHVYAVDPSNEIIRDLTPFLGIQAQVVATDPNYPDQMLVGLNLRDRRVHDVYRLSLTTGALEKDTENPGDVMSFACQSWLADPNFQIRGAMAMRPDGGSELRVRPDVKSPWEVLVKWGAEDNFCGAIGFTPDGKGLYLVDSREANSMRAVQIDIDSSKQTVLAEDPGYDVTDYIIHPRTHKLQAICILKERAYWQVIDRSIKEDIERIKEIHKGDLFLLNRDATDKNWLIGFDCDDEPIPYYIYNRETHKVTFLFTNQPKIEKYKLAQMKPINLTSKDGLTLHGYLTLPLGLETKNLPMVLKVHGGPWGRDVWRYEPEAQWLANRGYACLQINFRGSVGYGKKFLNAGNREWGRKMHDDLIDAVNWAIKEEIADPNHIAIYGGSYGGYATLVGAAFTPDVFKCAAEACGPSNLITFFEAIPPYWEPMRKLFY</sequence>
<dbReference type="Gene3D" id="3.40.50.1820">
    <property type="entry name" value="alpha/beta hydrolase"/>
    <property type="match status" value="1"/>
</dbReference>
<protein>
    <recommendedName>
        <fullName evidence="2">Peptidase S9 prolyl oligopeptidase catalytic domain-containing protein</fullName>
    </recommendedName>
</protein>
<dbReference type="SUPFAM" id="SSF82171">
    <property type="entry name" value="DPP6 N-terminal domain-like"/>
    <property type="match status" value="1"/>
</dbReference>
<evidence type="ECO:0000313" key="3">
    <source>
        <dbReference type="EMBL" id="GAI11557.1"/>
    </source>
</evidence>
<reference evidence="3" key="1">
    <citation type="journal article" date="2014" name="Front. Microbiol.">
        <title>High frequency of phylogenetically diverse reductive dehalogenase-homologous genes in deep subseafloor sedimentary metagenomes.</title>
        <authorList>
            <person name="Kawai M."/>
            <person name="Futagami T."/>
            <person name="Toyoda A."/>
            <person name="Takaki Y."/>
            <person name="Nishi S."/>
            <person name="Hori S."/>
            <person name="Arai W."/>
            <person name="Tsubouchi T."/>
            <person name="Morono Y."/>
            <person name="Uchiyama I."/>
            <person name="Ito T."/>
            <person name="Fujiyama A."/>
            <person name="Inagaki F."/>
            <person name="Takami H."/>
        </authorList>
    </citation>
    <scope>NUCLEOTIDE SEQUENCE</scope>
    <source>
        <strain evidence="3">Expedition CK06-06</strain>
    </source>
</reference>
<name>X1KWV9_9ZZZZ</name>
<dbReference type="PANTHER" id="PTHR42776">
    <property type="entry name" value="SERINE PEPTIDASE S9 FAMILY MEMBER"/>
    <property type="match status" value="1"/>
</dbReference>